<comment type="caution">
    <text evidence="8">The sequence shown here is derived from an EMBL/GenBank/DDBJ whole genome shotgun (WGS) entry which is preliminary data.</text>
</comment>
<reference evidence="8" key="1">
    <citation type="submission" date="2022-03" db="EMBL/GenBank/DDBJ databases">
        <authorList>
            <person name="Tunstrom K."/>
        </authorList>
    </citation>
    <scope>NUCLEOTIDE SEQUENCE</scope>
</reference>
<dbReference type="InterPro" id="IPR000477">
    <property type="entry name" value="RT_dom"/>
</dbReference>
<keyword evidence="2" id="KW-0548">Nucleotidyltransferase</keyword>
<dbReference type="CDD" id="cd09275">
    <property type="entry name" value="RNase_HI_RT_DIRS1"/>
    <property type="match status" value="1"/>
</dbReference>
<accession>A0AAU9TGP9</accession>
<dbReference type="InterPro" id="IPR041373">
    <property type="entry name" value="RT_RNaseH"/>
</dbReference>
<dbReference type="CDD" id="cd03714">
    <property type="entry name" value="RT_DIRS1"/>
    <property type="match status" value="1"/>
</dbReference>
<evidence type="ECO:0000256" key="6">
    <source>
        <dbReference type="ARBA" id="ARBA00022918"/>
    </source>
</evidence>
<dbReference type="AlphaFoldDB" id="A0AAU9TGP9"/>
<dbReference type="InterPro" id="IPR036397">
    <property type="entry name" value="RNaseH_sf"/>
</dbReference>
<keyword evidence="3" id="KW-0540">Nuclease</keyword>
<evidence type="ECO:0000259" key="7">
    <source>
        <dbReference type="PROSITE" id="PS50878"/>
    </source>
</evidence>
<feature type="domain" description="Reverse transcriptase" evidence="7">
    <location>
        <begin position="11"/>
        <end position="193"/>
    </location>
</feature>
<evidence type="ECO:0000256" key="5">
    <source>
        <dbReference type="ARBA" id="ARBA00022801"/>
    </source>
</evidence>
<evidence type="ECO:0000256" key="1">
    <source>
        <dbReference type="ARBA" id="ARBA00022679"/>
    </source>
</evidence>
<sequence>MSQQIQNMIDMQILERAELTPSFLSTFFLIPKVDGSFRPIFNLKQLNQFVQVKPFQLFSHFRVPTFLQDGDWLAKIDLSQAYFHLNIAKEHRRFLRLSYNGELLQMTCLPFGLSSAPRIFATLTNWIAEYLRRHNIRCVVYLDDFLLANQSRYLLSHQVDFTVNILKRLGWIVNFDKSVLVPTQRLEFLGVTWDTILNTKSLSEPKCLTLRMALQQHITTGSWSLRQAQSLLGRLNFATFLIRRGRLHCRSMQYHSRFLPKHRPHRQVKIPDSVITDMKWWTMAASGSLPIHANPITHHLTTDASDIGWGAQIEETSISGQWTEVQQSWHVNLKELFAVHEAIVHAQNQLINSHVLLLTDNRTVVSYINKEGGTRSKTLLKLTRQILQVMDHLNMHLTAQYFPGRYNCEVDALSRMKPCPEWHLQPLATRRIFQMWGTPEVDLFASKKAHVVPRYVTLDILDQDAVFHNAFCQQWKYNLAWVFPPPNLIPRVLSQLNTAKGHYILIAPRWEKVFWMADLQRRSLQKPYRIPDIQQVLLDTVTGVHPPNVQLIHLEAWLILGGQR</sequence>
<keyword evidence="9" id="KW-1185">Reference proteome</keyword>
<proteinExistence type="predicted"/>
<dbReference type="GO" id="GO:0004519">
    <property type="term" value="F:endonuclease activity"/>
    <property type="evidence" value="ECO:0007669"/>
    <property type="project" value="UniProtKB-KW"/>
</dbReference>
<dbReference type="InterPro" id="IPR043502">
    <property type="entry name" value="DNA/RNA_pol_sf"/>
</dbReference>
<keyword evidence="5" id="KW-0378">Hydrolase</keyword>
<dbReference type="Gene3D" id="3.30.70.270">
    <property type="match status" value="1"/>
</dbReference>
<dbReference type="Pfam" id="PF17917">
    <property type="entry name" value="RT_RNaseH"/>
    <property type="match status" value="1"/>
</dbReference>
<evidence type="ECO:0000256" key="4">
    <source>
        <dbReference type="ARBA" id="ARBA00022759"/>
    </source>
</evidence>
<keyword evidence="4" id="KW-0255">Endonuclease</keyword>
<dbReference type="EMBL" id="CAKOGL010000005">
    <property type="protein sequence ID" value="CAH2086764.1"/>
    <property type="molecule type" value="Genomic_DNA"/>
</dbReference>
<dbReference type="GO" id="GO:0003676">
    <property type="term" value="F:nucleic acid binding"/>
    <property type="evidence" value="ECO:0007669"/>
    <property type="project" value="InterPro"/>
</dbReference>
<dbReference type="Pfam" id="PF00078">
    <property type="entry name" value="RVT_1"/>
    <property type="match status" value="1"/>
</dbReference>
<evidence type="ECO:0000313" key="9">
    <source>
        <dbReference type="Proteomes" id="UP001153954"/>
    </source>
</evidence>
<dbReference type="PROSITE" id="PS50878">
    <property type="entry name" value="RT_POL"/>
    <property type="match status" value="1"/>
</dbReference>
<dbReference type="Proteomes" id="UP001153954">
    <property type="component" value="Unassembled WGS sequence"/>
</dbReference>
<protein>
    <recommendedName>
        <fullName evidence="7">Reverse transcriptase domain-containing protein</fullName>
    </recommendedName>
</protein>
<dbReference type="PANTHER" id="PTHR33050">
    <property type="entry name" value="REVERSE TRANSCRIPTASE DOMAIN-CONTAINING PROTEIN"/>
    <property type="match status" value="1"/>
</dbReference>
<dbReference type="InterPro" id="IPR052055">
    <property type="entry name" value="Hepadnavirus_pol/RT"/>
</dbReference>
<evidence type="ECO:0000256" key="3">
    <source>
        <dbReference type="ARBA" id="ARBA00022722"/>
    </source>
</evidence>
<keyword evidence="6" id="KW-0695">RNA-directed DNA polymerase</keyword>
<keyword evidence="1" id="KW-0808">Transferase</keyword>
<dbReference type="GO" id="GO:0003964">
    <property type="term" value="F:RNA-directed DNA polymerase activity"/>
    <property type="evidence" value="ECO:0007669"/>
    <property type="project" value="UniProtKB-KW"/>
</dbReference>
<evidence type="ECO:0000256" key="2">
    <source>
        <dbReference type="ARBA" id="ARBA00022695"/>
    </source>
</evidence>
<evidence type="ECO:0000313" key="8">
    <source>
        <dbReference type="EMBL" id="CAH2086764.1"/>
    </source>
</evidence>
<dbReference type="InterPro" id="IPR043128">
    <property type="entry name" value="Rev_trsase/Diguanyl_cyclase"/>
</dbReference>
<dbReference type="SUPFAM" id="SSF56672">
    <property type="entry name" value="DNA/RNA polymerases"/>
    <property type="match status" value="1"/>
</dbReference>
<dbReference type="Gene3D" id="3.10.10.10">
    <property type="entry name" value="HIV Type 1 Reverse Transcriptase, subunit A, domain 1"/>
    <property type="match status" value="1"/>
</dbReference>
<name>A0AAU9TGP9_EUPED</name>
<dbReference type="PANTHER" id="PTHR33050:SF7">
    <property type="entry name" value="RIBONUCLEASE H"/>
    <property type="match status" value="1"/>
</dbReference>
<organism evidence="8 9">
    <name type="scientific">Euphydryas editha</name>
    <name type="common">Edith's checkerspot</name>
    <dbReference type="NCBI Taxonomy" id="104508"/>
    <lineage>
        <taxon>Eukaryota</taxon>
        <taxon>Metazoa</taxon>
        <taxon>Ecdysozoa</taxon>
        <taxon>Arthropoda</taxon>
        <taxon>Hexapoda</taxon>
        <taxon>Insecta</taxon>
        <taxon>Pterygota</taxon>
        <taxon>Neoptera</taxon>
        <taxon>Endopterygota</taxon>
        <taxon>Lepidoptera</taxon>
        <taxon>Glossata</taxon>
        <taxon>Ditrysia</taxon>
        <taxon>Papilionoidea</taxon>
        <taxon>Nymphalidae</taxon>
        <taxon>Nymphalinae</taxon>
        <taxon>Euphydryas</taxon>
    </lineage>
</organism>
<dbReference type="GO" id="GO:0016787">
    <property type="term" value="F:hydrolase activity"/>
    <property type="evidence" value="ECO:0007669"/>
    <property type="project" value="UniProtKB-KW"/>
</dbReference>
<gene>
    <name evidence="8" type="ORF">EEDITHA_LOCUS3098</name>
</gene>
<dbReference type="Gene3D" id="3.30.420.10">
    <property type="entry name" value="Ribonuclease H-like superfamily/Ribonuclease H"/>
    <property type="match status" value="1"/>
</dbReference>